<dbReference type="CDD" id="cd11532">
    <property type="entry name" value="NTP-PPase_COG4997"/>
    <property type="match status" value="1"/>
</dbReference>
<dbReference type="Proteomes" id="UP000076021">
    <property type="component" value="Chromosome"/>
</dbReference>
<dbReference type="RefSeq" id="WP_066787463.1">
    <property type="nucleotide sequence ID" value="NZ_CP014806.1"/>
</dbReference>
<evidence type="ECO:0000313" key="1">
    <source>
        <dbReference type="EMBL" id="AMW99124.1"/>
    </source>
</evidence>
<protein>
    <submittedName>
        <fullName evidence="1">Phosphoribosyl-ATP pyrophosphohydrolase</fullName>
    </submittedName>
</protein>
<gene>
    <name evidence="1" type="ORF">ATY39_06425</name>
</gene>
<proteinExistence type="predicted"/>
<evidence type="ECO:0000313" key="2">
    <source>
        <dbReference type="Proteomes" id="UP000076021"/>
    </source>
</evidence>
<sequence length="108" mass="12646">MPIYNKLVRDFIPQIIEGKGKKCIVEELSEQELLQKMKQKFIEEAYEVNEAKNREEMKEELADLLELIHTALEVYNISLKELEESRLAKAEKSGRFSKGIYLVEVLDE</sequence>
<keyword evidence="2" id="KW-1185">Reference proteome</keyword>
<keyword evidence="1" id="KW-0378">Hydrolase</keyword>
<dbReference type="OrthoDB" id="9813491at2"/>
<reference evidence="1 2" key="1">
    <citation type="journal article" date="2016" name="Genome Announc.">
        <title>Whole-Genome Sequence of Rummeliibacillus stabekisii Strain PP9 Isolated from Antarctic Soil.</title>
        <authorList>
            <person name="da Mota F.F."/>
            <person name="Vollu R.E."/>
            <person name="Jurelevicius D."/>
            <person name="Seldin L."/>
        </authorList>
    </citation>
    <scope>NUCLEOTIDE SEQUENCE [LARGE SCALE GENOMIC DNA]</scope>
    <source>
        <strain evidence="1 2">PP9</strain>
    </source>
</reference>
<dbReference type="KEGG" id="rst:ATY39_06425"/>
<accession>A0A143HBL2</accession>
<dbReference type="GO" id="GO:0016787">
    <property type="term" value="F:hydrolase activity"/>
    <property type="evidence" value="ECO:0007669"/>
    <property type="project" value="UniProtKB-KW"/>
</dbReference>
<dbReference type="SUPFAM" id="SSF101386">
    <property type="entry name" value="all-alpha NTP pyrophosphatases"/>
    <property type="match status" value="1"/>
</dbReference>
<name>A0A143HBL2_9BACL</name>
<dbReference type="Gene3D" id="1.10.287.1080">
    <property type="entry name" value="MazG-like"/>
    <property type="match status" value="1"/>
</dbReference>
<dbReference type="InterPro" id="IPR021130">
    <property type="entry name" value="PRib-ATP_PPHydrolase-like"/>
</dbReference>
<dbReference type="AlphaFoldDB" id="A0A143HBL2"/>
<dbReference type="InterPro" id="IPR038735">
    <property type="entry name" value="MSMEG_1276-like_NTP-PPase_dom"/>
</dbReference>
<dbReference type="EMBL" id="CP014806">
    <property type="protein sequence ID" value="AMW99124.1"/>
    <property type="molecule type" value="Genomic_DNA"/>
</dbReference>
<dbReference type="Pfam" id="PF01503">
    <property type="entry name" value="PRA-PH"/>
    <property type="match status" value="1"/>
</dbReference>
<organism evidence="1 2">
    <name type="scientific">Rummeliibacillus stabekisii</name>
    <dbReference type="NCBI Taxonomy" id="241244"/>
    <lineage>
        <taxon>Bacteria</taxon>
        <taxon>Bacillati</taxon>
        <taxon>Bacillota</taxon>
        <taxon>Bacilli</taxon>
        <taxon>Bacillales</taxon>
        <taxon>Caryophanaceae</taxon>
        <taxon>Rummeliibacillus</taxon>
    </lineage>
</organism>
<reference evidence="2" key="2">
    <citation type="submission" date="2016-03" db="EMBL/GenBank/DDBJ databases">
        <authorList>
            <person name="Ploux O."/>
        </authorList>
    </citation>
    <scope>NUCLEOTIDE SEQUENCE [LARGE SCALE GENOMIC DNA]</scope>
    <source>
        <strain evidence="2">PP9</strain>
    </source>
</reference>